<dbReference type="RefSeq" id="WP_153344557.1">
    <property type="nucleotide sequence ID" value="NZ_WEGI01000009.1"/>
</dbReference>
<proteinExistence type="predicted"/>
<sequence length="477" mass="52442">MVTTGTIRPGPVRTAVDAVRSRVPQRSDRPAWIRLLATVIVLAALATAVVETTDATSIRASIDLLGTHTAPNVAATEDLAVAFADMDAELANMLLAGSENRAAVADARKTYEQRRIQADGDLQRAIAATGSDISRTLLEELGRYQALAAQIMLLNDTEQNPAGRPSDRILRMQRQATDLMSRIELDTQRLTNDNKTALDSAYAATRRDTTDARAQLTLLGTVLIGALVGLQILLRVMTRRRFNPALLIATVVAAVLVGGSLSANADAAQHLKVAKEDAFESLLTLQRARAYGYDMNADESRWLLDPQRAATYEQGFLDQSQWLLNVHVKSIGEYDDALRVALTAYRRTSDIRFTGFFADEARAASFRGKRSALETMLLAYQSYQRDDRTMRAMAAADLHEAISFDTSDDPGQSDGDFGYYDDKLQAVIDIDQRTFDTAVTRGVNTLTGWSSWVPYTAFALIALLVFLGVRPRLAEYR</sequence>
<keyword evidence="1" id="KW-0812">Transmembrane</keyword>
<dbReference type="OrthoDB" id="569023at2"/>
<dbReference type="EMBL" id="WEGI01000009">
    <property type="protein sequence ID" value="MQY28476.1"/>
    <property type="molecule type" value="Genomic_DNA"/>
</dbReference>
<feature type="transmembrane region" description="Helical" evidence="1">
    <location>
        <begin position="216"/>
        <end position="234"/>
    </location>
</feature>
<evidence type="ECO:0000313" key="2">
    <source>
        <dbReference type="EMBL" id="MQY28476.1"/>
    </source>
</evidence>
<reference evidence="2 3" key="1">
    <citation type="submission" date="2019-10" db="EMBL/GenBank/DDBJ databases">
        <title>Nocardia macrotermitis sp. nov. and Nocardia aurantia sp. nov., isolated from the gut of fungus growing-termite Macrotermes natalensis.</title>
        <authorList>
            <person name="Benndorf R."/>
            <person name="Schwitalla J."/>
            <person name="Martin K."/>
            <person name="De Beer W."/>
            <person name="Kaster A.-K."/>
            <person name="Vollmers J."/>
            <person name="Poulsen M."/>
            <person name="Beemelmanns C."/>
        </authorList>
    </citation>
    <scope>NUCLEOTIDE SEQUENCE [LARGE SCALE GENOMIC DNA]</scope>
    <source>
        <strain evidence="2 3">RB56</strain>
    </source>
</reference>
<organism evidence="2 3">
    <name type="scientific">Nocardia aurantia</name>
    <dbReference type="NCBI Taxonomy" id="2585199"/>
    <lineage>
        <taxon>Bacteria</taxon>
        <taxon>Bacillati</taxon>
        <taxon>Actinomycetota</taxon>
        <taxon>Actinomycetes</taxon>
        <taxon>Mycobacteriales</taxon>
        <taxon>Nocardiaceae</taxon>
        <taxon>Nocardia</taxon>
    </lineage>
</organism>
<protein>
    <submittedName>
        <fullName evidence="2">Uncharacterized protein</fullName>
    </submittedName>
</protein>
<gene>
    <name evidence="2" type="ORF">NRB56_40600</name>
</gene>
<keyword evidence="1" id="KW-0472">Membrane</keyword>
<evidence type="ECO:0000313" key="3">
    <source>
        <dbReference type="Proteomes" id="UP000431401"/>
    </source>
</evidence>
<dbReference type="Proteomes" id="UP000431401">
    <property type="component" value="Unassembled WGS sequence"/>
</dbReference>
<feature type="transmembrane region" description="Helical" evidence="1">
    <location>
        <begin position="31"/>
        <end position="50"/>
    </location>
</feature>
<feature type="transmembrane region" description="Helical" evidence="1">
    <location>
        <begin position="452"/>
        <end position="469"/>
    </location>
</feature>
<evidence type="ECO:0000256" key="1">
    <source>
        <dbReference type="SAM" id="Phobius"/>
    </source>
</evidence>
<keyword evidence="3" id="KW-1185">Reference proteome</keyword>
<keyword evidence="1" id="KW-1133">Transmembrane helix</keyword>
<dbReference type="AlphaFoldDB" id="A0A7K0DRY4"/>
<name>A0A7K0DRY4_9NOCA</name>
<comment type="caution">
    <text evidence="2">The sequence shown here is derived from an EMBL/GenBank/DDBJ whole genome shotgun (WGS) entry which is preliminary data.</text>
</comment>
<accession>A0A7K0DRY4</accession>
<feature type="transmembrane region" description="Helical" evidence="1">
    <location>
        <begin position="246"/>
        <end position="265"/>
    </location>
</feature>